<dbReference type="Gene3D" id="3.40.50.11890">
    <property type="match status" value="1"/>
</dbReference>
<accession>A0AAE3AE98</accession>
<dbReference type="GO" id="GO:0051536">
    <property type="term" value="F:iron-sulfur cluster binding"/>
    <property type="evidence" value="ECO:0007669"/>
    <property type="project" value="UniProtKB-KW"/>
</dbReference>
<comment type="cofactor">
    <cofactor evidence="1">
        <name>[4Fe-4S] cluster</name>
        <dbReference type="ChEBI" id="CHEBI:49883"/>
    </cofactor>
</comment>
<protein>
    <submittedName>
        <fullName evidence="4">2-hydroxyacyl-CoA dehydratase family protein</fullName>
    </submittedName>
</protein>
<dbReference type="InterPro" id="IPR010327">
    <property type="entry name" value="FldB/FldC_alpha/beta"/>
</dbReference>
<evidence type="ECO:0000256" key="1">
    <source>
        <dbReference type="ARBA" id="ARBA00001966"/>
    </source>
</evidence>
<dbReference type="AlphaFoldDB" id="A0AAE3AE98"/>
<dbReference type="Proteomes" id="UP001199319">
    <property type="component" value="Unassembled WGS sequence"/>
</dbReference>
<comment type="caution">
    <text evidence="4">The sequence shown here is derived from an EMBL/GenBank/DDBJ whole genome shotgun (WGS) entry which is preliminary data.</text>
</comment>
<evidence type="ECO:0000256" key="2">
    <source>
        <dbReference type="ARBA" id="ARBA00005806"/>
    </source>
</evidence>
<evidence type="ECO:0000313" key="5">
    <source>
        <dbReference type="Proteomes" id="UP001199319"/>
    </source>
</evidence>
<dbReference type="Gene3D" id="3.40.50.11900">
    <property type="match status" value="1"/>
</dbReference>
<dbReference type="Pfam" id="PF06050">
    <property type="entry name" value="HGD-D"/>
    <property type="match status" value="1"/>
</dbReference>
<dbReference type="RefSeq" id="WP_302928698.1">
    <property type="nucleotide sequence ID" value="NZ_JAJEPW010000019.1"/>
</dbReference>
<reference evidence="4" key="1">
    <citation type="submission" date="2021-10" db="EMBL/GenBank/DDBJ databases">
        <title>Anaerobic single-cell dispensing facilitates the cultivation of human gut bacteria.</title>
        <authorList>
            <person name="Afrizal A."/>
        </authorList>
    </citation>
    <scope>NUCLEOTIDE SEQUENCE</scope>
    <source>
        <strain evidence="4">CLA-AA-H272</strain>
    </source>
</reference>
<dbReference type="EMBL" id="JAJEPW010000019">
    <property type="protein sequence ID" value="MCC2129418.1"/>
    <property type="molecule type" value="Genomic_DNA"/>
</dbReference>
<name>A0AAE3AE98_9FIRM</name>
<keyword evidence="3" id="KW-0479">Metal-binding</keyword>
<proteinExistence type="inferred from homology"/>
<dbReference type="PANTHER" id="PTHR30548">
    <property type="entry name" value="2-HYDROXYGLUTARYL-COA DEHYDRATASE, D-COMPONENT-RELATED"/>
    <property type="match status" value="1"/>
</dbReference>
<keyword evidence="5" id="KW-1185">Reference proteome</keyword>
<sequence>MRDLKHLIFMEDLLQEANNDLVKQAKAEGRRALGYTCNFMPEVLLDLAGCFSVRLRAPRSGSPDMATYYMSARTCHFGRSLMERALEGGFNFLDAQMATETCTVTCRFQEHLMQKHLDSVKDMDIIQNPDFFCEFTDVPFKKTENSYLHYRQQLQAHVLDPLAQNFGIDTSDEALLKAIEQHNEVCRLITEIGSYRKLDVPTITGYEFHVIQLASLTCPKDLILPYLRETAEELKTRQPDAKPAYRCKLVLSGAENDDPNFTKLIESCGALVVADRYCYGSLPGREEIVVQPGQAPLDAIARHYLNFSMCPRFMGQDEMRGRKKYLADLAKEYKADGIIVASNKFCEYWSYERTIDTIVLNRDFGIPVCSIEKEYVNAASGQLRTRFQAFIESVEIKKIQEGARK</sequence>
<organism evidence="4 5">
    <name type="scientific">Brotocaccenecus cirricatena</name>
    <dbReference type="NCBI Taxonomy" id="3064195"/>
    <lineage>
        <taxon>Bacteria</taxon>
        <taxon>Bacillati</taxon>
        <taxon>Bacillota</taxon>
        <taxon>Clostridia</taxon>
        <taxon>Eubacteriales</taxon>
        <taxon>Oscillospiraceae</taxon>
        <taxon>Brotocaccenecus</taxon>
    </lineage>
</organism>
<evidence type="ECO:0000313" key="4">
    <source>
        <dbReference type="EMBL" id="MCC2129418.1"/>
    </source>
</evidence>
<keyword evidence="3" id="KW-0411">Iron-sulfur</keyword>
<dbReference type="PANTHER" id="PTHR30548:SF2">
    <property type="entry name" value="2-HYDROXYACYL-COA DEHYDRATASE,D-COMPONENT"/>
    <property type="match status" value="1"/>
</dbReference>
<dbReference type="GO" id="GO:0016836">
    <property type="term" value="F:hydro-lyase activity"/>
    <property type="evidence" value="ECO:0007669"/>
    <property type="project" value="UniProtKB-ARBA"/>
</dbReference>
<comment type="similarity">
    <text evidence="2">Belongs to the FldB/FldC dehydratase alpha/beta subunit family.</text>
</comment>
<keyword evidence="3" id="KW-0408">Iron</keyword>
<evidence type="ECO:0000256" key="3">
    <source>
        <dbReference type="ARBA" id="ARBA00023014"/>
    </source>
</evidence>
<gene>
    <name evidence="4" type="ORF">LKD37_07815</name>
</gene>
<dbReference type="Gene3D" id="1.20.1270.370">
    <property type="match status" value="1"/>
</dbReference>